<keyword evidence="8 10" id="KW-0472">Membrane</keyword>
<evidence type="ECO:0000256" key="8">
    <source>
        <dbReference type="ARBA" id="ARBA00023136"/>
    </source>
</evidence>
<name>A0ABU0K289_9BACL</name>
<dbReference type="InterPro" id="IPR050366">
    <property type="entry name" value="BP-dependent_transpt_permease"/>
</dbReference>
<evidence type="ECO:0000256" key="5">
    <source>
        <dbReference type="ARBA" id="ARBA00022856"/>
    </source>
</evidence>
<feature type="transmembrane region" description="Helical" evidence="10">
    <location>
        <begin position="178"/>
        <end position="196"/>
    </location>
</feature>
<dbReference type="InterPro" id="IPR025966">
    <property type="entry name" value="OppC_N"/>
</dbReference>
<feature type="transmembrane region" description="Helical" evidence="10">
    <location>
        <begin position="305"/>
        <end position="328"/>
    </location>
</feature>
<evidence type="ECO:0000256" key="3">
    <source>
        <dbReference type="ARBA" id="ARBA00022475"/>
    </source>
</evidence>
<dbReference type="PANTHER" id="PTHR43386:SF24">
    <property type="entry name" value="OLIGOPEPTIDE TRANSPORT SYSTEM PERMEASE PROTEIN AMID"/>
    <property type="match status" value="1"/>
</dbReference>
<dbReference type="Pfam" id="PF12911">
    <property type="entry name" value="OppC_N"/>
    <property type="match status" value="1"/>
</dbReference>
<feature type="transmembrane region" description="Helical" evidence="10">
    <location>
        <begin position="50"/>
        <end position="70"/>
    </location>
</feature>
<evidence type="ECO:0000256" key="7">
    <source>
        <dbReference type="ARBA" id="ARBA00022989"/>
    </source>
</evidence>
<evidence type="ECO:0000256" key="4">
    <source>
        <dbReference type="ARBA" id="ARBA00022692"/>
    </source>
</evidence>
<keyword evidence="3" id="KW-1003">Cell membrane</keyword>
<evidence type="ECO:0000256" key="2">
    <source>
        <dbReference type="ARBA" id="ARBA00022448"/>
    </source>
</evidence>
<comment type="subcellular location">
    <subcellularLocation>
        <location evidence="1 10">Cell membrane</location>
        <topology evidence="1 10">Multi-pass membrane protein</topology>
    </subcellularLocation>
</comment>
<protein>
    <submittedName>
        <fullName evidence="12">Oligopeptide transport system permease protein</fullName>
    </submittedName>
</protein>
<keyword evidence="7 10" id="KW-1133">Transmembrane helix</keyword>
<dbReference type="Gene3D" id="1.10.3720.10">
    <property type="entry name" value="MetI-like"/>
    <property type="match status" value="1"/>
</dbReference>
<dbReference type="PROSITE" id="PS50928">
    <property type="entry name" value="ABC_TM1"/>
    <property type="match status" value="1"/>
</dbReference>
<dbReference type="Pfam" id="PF00528">
    <property type="entry name" value="BPD_transp_1"/>
    <property type="match status" value="1"/>
</dbReference>
<gene>
    <name evidence="12" type="ORF">QO000_002408</name>
</gene>
<feature type="transmembrane region" description="Helical" evidence="10">
    <location>
        <begin position="202"/>
        <end position="221"/>
    </location>
</feature>
<keyword evidence="2 10" id="KW-0813">Transport</keyword>
<comment type="caution">
    <text evidence="12">The sequence shown here is derived from an EMBL/GenBank/DDBJ whole genome shotgun (WGS) entry which is preliminary data.</text>
</comment>
<dbReference type="CDD" id="cd06261">
    <property type="entry name" value="TM_PBP2"/>
    <property type="match status" value="1"/>
</dbReference>
<dbReference type="NCBIfam" id="NF045475">
    <property type="entry name" value="Opp3C"/>
    <property type="match status" value="1"/>
</dbReference>
<evidence type="ECO:0000256" key="6">
    <source>
        <dbReference type="ARBA" id="ARBA00022927"/>
    </source>
</evidence>
<keyword evidence="6" id="KW-0653">Protein transport</keyword>
<dbReference type="InterPro" id="IPR000515">
    <property type="entry name" value="MetI-like"/>
</dbReference>
<evidence type="ECO:0000259" key="11">
    <source>
        <dbReference type="PROSITE" id="PS50928"/>
    </source>
</evidence>
<dbReference type="Proteomes" id="UP001226720">
    <property type="component" value="Unassembled WGS sequence"/>
</dbReference>
<evidence type="ECO:0000313" key="13">
    <source>
        <dbReference type="Proteomes" id="UP001226720"/>
    </source>
</evidence>
<keyword evidence="13" id="KW-1185">Reference proteome</keyword>
<feature type="domain" description="ABC transmembrane type-1" evidence="11">
    <location>
        <begin position="139"/>
        <end position="328"/>
    </location>
</feature>
<evidence type="ECO:0000256" key="1">
    <source>
        <dbReference type="ARBA" id="ARBA00004651"/>
    </source>
</evidence>
<dbReference type="SUPFAM" id="SSF161098">
    <property type="entry name" value="MetI-like"/>
    <property type="match status" value="1"/>
</dbReference>
<sequence length="341" mass="37738">MSMKQEKLDELSDHMFQPANTDALENEQIAGESTGFWKDAWRRLKKNPGAITGLIIILIIVLMSIIGPGMNEYSYSQQDLSRAKLPAKVPVLENVDFLGLNGVDIRGTDQYEAKGVEEYFWFGTDGFGRDQWTRVWQGTRISLFIAAAAAFIDFVIGVAYGGISAYYGGRVDNILQRIIEVLIGIPNLILIILFILIFEPGIFSIILALSVTGWVGMSRIVRGQVLKLKTQEFVLASRTLGATSGRVIGKHLIPNVLGQIIITTMFTIPSAIFFEAFLSFIGLGIRPPEASLGSIINDGFKSLQIYPHLVLWPSIIISLIMIAFNLLGDGLRDAFDPKLRK</sequence>
<feature type="transmembrane region" description="Helical" evidence="10">
    <location>
        <begin position="141"/>
        <end position="166"/>
    </location>
</feature>
<proteinExistence type="inferred from homology"/>
<evidence type="ECO:0000256" key="10">
    <source>
        <dbReference type="RuleBase" id="RU363032"/>
    </source>
</evidence>
<dbReference type="EMBL" id="JAUSWM010000004">
    <property type="protein sequence ID" value="MDQ0483426.1"/>
    <property type="molecule type" value="Genomic_DNA"/>
</dbReference>
<comment type="similarity">
    <text evidence="9">Belongs to the binding-protein-dependent transport system permease family. OppBC subfamily.</text>
</comment>
<dbReference type="InterPro" id="IPR035906">
    <property type="entry name" value="MetI-like_sf"/>
</dbReference>
<evidence type="ECO:0000256" key="9">
    <source>
        <dbReference type="ARBA" id="ARBA00024202"/>
    </source>
</evidence>
<dbReference type="PANTHER" id="PTHR43386">
    <property type="entry name" value="OLIGOPEPTIDE TRANSPORT SYSTEM PERMEASE PROTEIN APPC"/>
    <property type="match status" value="1"/>
</dbReference>
<keyword evidence="4 10" id="KW-0812">Transmembrane</keyword>
<reference evidence="12" key="1">
    <citation type="submission" date="2023-07" db="EMBL/GenBank/DDBJ databases">
        <title>Genomic Encyclopedia of Type Strains, Phase IV (KMG-IV): sequencing the most valuable type-strain genomes for metagenomic binning, comparative biology and taxonomic classification.</title>
        <authorList>
            <person name="Goeker M."/>
        </authorList>
    </citation>
    <scope>NUCLEOTIDE SEQUENCE [LARGE SCALE GENOMIC DNA]</scope>
    <source>
        <strain evidence="12">JSM 076093</strain>
    </source>
</reference>
<organism evidence="12 13">
    <name type="scientific">Guptibacillus hwajinpoensis</name>
    <dbReference type="NCBI Taxonomy" id="208199"/>
    <lineage>
        <taxon>Bacteria</taxon>
        <taxon>Bacillati</taxon>
        <taxon>Bacillota</taxon>
        <taxon>Bacilli</taxon>
        <taxon>Bacillales</taxon>
        <taxon>Guptibacillaceae</taxon>
        <taxon>Guptibacillus</taxon>
    </lineage>
</organism>
<evidence type="ECO:0000313" key="12">
    <source>
        <dbReference type="EMBL" id="MDQ0483426.1"/>
    </source>
</evidence>
<keyword evidence="5" id="KW-0571">Peptide transport</keyword>
<accession>A0ABU0K289</accession>
<feature type="transmembrane region" description="Helical" evidence="10">
    <location>
        <begin position="260"/>
        <end position="285"/>
    </location>
</feature>